<evidence type="ECO:0000256" key="2">
    <source>
        <dbReference type="ARBA" id="ARBA00022448"/>
    </source>
</evidence>
<comment type="similarity">
    <text evidence="1 6">Belongs to the complex I 49 kDa subunit family.</text>
</comment>
<feature type="domain" description="NADH-quinone oxidoreductase subunit D" evidence="7">
    <location>
        <begin position="128"/>
        <end position="398"/>
    </location>
</feature>
<dbReference type="InterPro" id="IPR029014">
    <property type="entry name" value="NiFe-Hase_large"/>
</dbReference>
<keyword evidence="2 6" id="KW-0813">Transport</keyword>
<evidence type="ECO:0000256" key="3">
    <source>
        <dbReference type="ARBA" id="ARBA00022967"/>
    </source>
</evidence>
<evidence type="ECO:0000256" key="1">
    <source>
        <dbReference type="ARBA" id="ARBA00005769"/>
    </source>
</evidence>
<evidence type="ECO:0000256" key="5">
    <source>
        <dbReference type="ARBA" id="ARBA00082664"/>
    </source>
</evidence>
<dbReference type="GO" id="GO:0016651">
    <property type="term" value="F:oxidoreductase activity, acting on NAD(P)H"/>
    <property type="evidence" value="ECO:0007669"/>
    <property type="project" value="InterPro"/>
</dbReference>
<dbReference type="PANTHER" id="PTHR11993">
    <property type="entry name" value="NADH-UBIQUINONE OXIDOREDUCTASE 49 KDA SUBUNIT"/>
    <property type="match status" value="1"/>
</dbReference>
<dbReference type="HAMAP" id="MF_01358">
    <property type="entry name" value="NDH1_NuoD"/>
    <property type="match status" value="1"/>
</dbReference>
<dbReference type="InterPro" id="IPR022885">
    <property type="entry name" value="NDH1_su_D/H"/>
</dbReference>
<geneLocation type="mitochondrion" evidence="8"/>
<reference evidence="8" key="2">
    <citation type="submission" date="2006-01" db="EMBL/GenBank/DDBJ databases">
        <authorList>
            <person name="Pombert J.-F."/>
            <person name="Beauchamp P."/>
            <person name="Otis C."/>
            <person name="Lemieux C."/>
            <person name="Turmel M."/>
        </authorList>
    </citation>
    <scope>NUCLEOTIDE SEQUENCE</scope>
</reference>
<dbReference type="GO" id="GO:0006120">
    <property type="term" value="P:mitochondrial electron transport, NADH to ubiquinone"/>
    <property type="evidence" value="ECO:0007669"/>
    <property type="project" value="TreeGrafter"/>
</dbReference>
<accession>Q0QIQ4</accession>
<evidence type="ECO:0000256" key="6">
    <source>
        <dbReference type="RuleBase" id="RU003685"/>
    </source>
</evidence>
<dbReference type="RefSeq" id="YP_684391.1">
    <property type="nucleotide sequence ID" value="NC_008256.1"/>
</dbReference>
<name>Q0QIQ4_OLTVI</name>
<dbReference type="Pfam" id="PF00346">
    <property type="entry name" value="Complex1_49kDa"/>
    <property type="match status" value="1"/>
</dbReference>
<dbReference type="GO" id="GO:0048038">
    <property type="term" value="F:quinone binding"/>
    <property type="evidence" value="ECO:0007669"/>
    <property type="project" value="InterPro"/>
</dbReference>
<dbReference type="NCBIfam" id="TIGR01962">
    <property type="entry name" value="NuoD"/>
    <property type="match status" value="1"/>
</dbReference>
<proteinExistence type="inferred from homology"/>
<sequence length="398" mass="45205">MAIEAIIKPKQVKNFTLNLGPQHPSAHGVLRLVLELNGEVIERADPHIGLLHRGCEKLIEYKTFVQALPYFDRLDYVSMMAQEHSYCLAIEKLVDCELPLRAQYIRVLFSEITRILNHLLALSCHALDVGALTPFLWAFEEREKLLEFYERASGARMHAAYFRPGGVAQDLPAGLCDDIHQFAKQFASRLDEIEEMLTNNRIWKQRLVDIGTVTAKEALDWGFSGVLVRGSGIPWDLRTAQPYEVYDRMKFSVPVGIRGDCYDRYLIRVEEMRQSLQIIMQALNQMPNGCVKVDDKKLTPPSRSQLKQSMESLIHHFKLYTEGFNVPASETYAAVEAPKGEFGVFLVSNGTNKPYRCKIRAPDYNSLQGLDFMARKHLLADVVTIIGTLDVVFGSIDR</sequence>
<dbReference type="PROSITE" id="PS00535">
    <property type="entry name" value="COMPLEX1_49K"/>
    <property type="match status" value="1"/>
</dbReference>
<keyword evidence="3 6" id="KW-1278">Translocase</keyword>
<dbReference type="InterPro" id="IPR014029">
    <property type="entry name" value="NADH_UbQ_OxRdtase_49kDa_CS"/>
</dbReference>
<protein>
    <recommendedName>
        <fullName evidence="5">NADH dehydrogenase subunit 7</fullName>
    </recommendedName>
</protein>
<dbReference type="PANTHER" id="PTHR11993:SF10">
    <property type="entry name" value="NADH DEHYDROGENASE [UBIQUINONE] IRON-SULFUR PROTEIN 2, MITOCHONDRIAL"/>
    <property type="match status" value="1"/>
</dbReference>
<evidence type="ECO:0000259" key="7">
    <source>
        <dbReference type="Pfam" id="PF00346"/>
    </source>
</evidence>
<dbReference type="FunFam" id="1.10.645.10:FF:000005">
    <property type="entry name" value="NADH-quinone oxidoreductase subunit D"/>
    <property type="match status" value="1"/>
</dbReference>
<keyword evidence="4 6" id="KW-0520">NAD</keyword>
<keyword evidence="8" id="KW-0496">Mitochondrion</keyword>
<dbReference type="GeneID" id="4200910"/>
<dbReference type="InterPro" id="IPR001135">
    <property type="entry name" value="NADH_Q_OxRdtase_suD"/>
</dbReference>
<dbReference type="SUPFAM" id="SSF56762">
    <property type="entry name" value="HydB/Nqo4-like"/>
    <property type="match status" value="1"/>
</dbReference>
<dbReference type="EMBL" id="DQ365900">
    <property type="protein sequence ID" value="ABC96349.1"/>
    <property type="molecule type" value="Genomic_DNA"/>
</dbReference>
<evidence type="ECO:0000256" key="4">
    <source>
        <dbReference type="ARBA" id="ARBA00023027"/>
    </source>
</evidence>
<dbReference type="GO" id="GO:0005739">
    <property type="term" value="C:mitochondrion"/>
    <property type="evidence" value="ECO:0007669"/>
    <property type="project" value="GOC"/>
</dbReference>
<dbReference type="NCBIfam" id="NF004739">
    <property type="entry name" value="PRK06075.1"/>
    <property type="match status" value="1"/>
</dbReference>
<dbReference type="AlphaFoldDB" id="Q0QIQ4"/>
<reference evidence="8" key="1">
    <citation type="journal article" date="2006" name="Curr. Genet.">
        <title>The complete mitochondrial DNA sequence of the green alga Oltmannsiellopsis viridis: evolutionary trends of the mitochondrial genome in the Ulvophyceae.</title>
        <authorList>
            <person name="Pombert J.F."/>
            <person name="Beauchamp P."/>
            <person name="Otis C."/>
            <person name="Lemieux C."/>
            <person name="Turmel M."/>
        </authorList>
    </citation>
    <scope>NUCLEOTIDE SEQUENCE</scope>
</reference>
<dbReference type="Gene3D" id="1.10.645.10">
    <property type="entry name" value="Cytochrome-c3 Hydrogenase, chain B"/>
    <property type="match status" value="1"/>
</dbReference>
<dbReference type="GO" id="GO:0051287">
    <property type="term" value="F:NAD binding"/>
    <property type="evidence" value="ECO:0007669"/>
    <property type="project" value="InterPro"/>
</dbReference>
<gene>
    <name evidence="8" type="primary">nad7</name>
</gene>
<organism evidence="8">
    <name type="scientific">Oltmannsiellopsis viridis</name>
    <name type="common">Marine flagellate</name>
    <name type="synonym">Oltmannsiella viridis</name>
    <dbReference type="NCBI Taxonomy" id="51324"/>
    <lineage>
        <taxon>Eukaryota</taxon>
        <taxon>Viridiplantae</taxon>
        <taxon>Chlorophyta</taxon>
        <taxon>core chlorophytes</taxon>
        <taxon>Ulvophyceae</taxon>
        <taxon>OUU clade</taxon>
        <taxon>Oltmannsiellopsidales</taxon>
        <taxon>Oltmannsiellopsidaceae</taxon>
        <taxon>Oltmannsiellopsis</taxon>
    </lineage>
</organism>
<evidence type="ECO:0000313" key="8">
    <source>
        <dbReference type="EMBL" id="ABC96349.1"/>
    </source>
</evidence>